<protein>
    <recommendedName>
        <fullName evidence="4">PXPV repeat protein</fullName>
    </recommendedName>
</protein>
<dbReference type="KEGG" id="snep:Enr13x_39320"/>
<sequence precursor="true">MKALIVGLALLASATMVSSAEAQYGAAQYVGIDIYAPRYAAPVARPVFVPPVLYPAPVVVRPYAVAPVAPVVVPRPRYRFYTPYGGSEVRVPGRPVANTLRAIIR</sequence>
<name>A0A518HTC8_9BACT</name>
<evidence type="ECO:0000256" key="1">
    <source>
        <dbReference type="SAM" id="SignalP"/>
    </source>
</evidence>
<gene>
    <name evidence="2" type="ORF">Enr13x_39320</name>
</gene>
<evidence type="ECO:0000313" key="2">
    <source>
        <dbReference type="EMBL" id="QDV44071.1"/>
    </source>
</evidence>
<dbReference type="RefSeq" id="WP_145388466.1">
    <property type="nucleotide sequence ID" value="NZ_CP037423.1"/>
</dbReference>
<evidence type="ECO:0000313" key="3">
    <source>
        <dbReference type="Proteomes" id="UP000319004"/>
    </source>
</evidence>
<feature type="signal peptide" evidence="1">
    <location>
        <begin position="1"/>
        <end position="22"/>
    </location>
</feature>
<dbReference type="AlphaFoldDB" id="A0A518HTC8"/>
<keyword evidence="1" id="KW-0732">Signal</keyword>
<keyword evidence="3" id="KW-1185">Reference proteome</keyword>
<accession>A0A518HTC8</accession>
<organism evidence="2 3">
    <name type="scientific">Stieleria neptunia</name>
    <dbReference type="NCBI Taxonomy" id="2527979"/>
    <lineage>
        <taxon>Bacteria</taxon>
        <taxon>Pseudomonadati</taxon>
        <taxon>Planctomycetota</taxon>
        <taxon>Planctomycetia</taxon>
        <taxon>Pirellulales</taxon>
        <taxon>Pirellulaceae</taxon>
        <taxon>Stieleria</taxon>
    </lineage>
</organism>
<proteinExistence type="predicted"/>
<evidence type="ECO:0008006" key="4">
    <source>
        <dbReference type="Google" id="ProtNLM"/>
    </source>
</evidence>
<dbReference type="EMBL" id="CP037423">
    <property type="protein sequence ID" value="QDV44071.1"/>
    <property type="molecule type" value="Genomic_DNA"/>
</dbReference>
<reference evidence="2 3" key="1">
    <citation type="submission" date="2019-03" db="EMBL/GenBank/DDBJ databases">
        <title>Deep-cultivation of Planctomycetes and their phenomic and genomic characterization uncovers novel biology.</title>
        <authorList>
            <person name="Wiegand S."/>
            <person name="Jogler M."/>
            <person name="Boedeker C."/>
            <person name="Pinto D."/>
            <person name="Vollmers J."/>
            <person name="Rivas-Marin E."/>
            <person name="Kohn T."/>
            <person name="Peeters S.H."/>
            <person name="Heuer A."/>
            <person name="Rast P."/>
            <person name="Oberbeckmann S."/>
            <person name="Bunk B."/>
            <person name="Jeske O."/>
            <person name="Meyerdierks A."/>
            <person name="Storesund J.E."/>
            <person name="Kallscheuer N."/>
            <person name="Luecker S."/>
            <person name="Lage O.M."/>
            <person name="Pohl T."/>
            <person name="Merkel B.J."/>
            <person name="Hornburger P."/>
            <person name="Mueller R.-W."/>
            <person name="Bruemmer F."/>
            <person name="Labrenz M."/>
            <person name="Spormann A.M."/>
            <person name="Op den Camp H."/>
            <person name="Overmann J."/>
            <person name="Amann R."/>
            <person name="Jetten M.S.M."/>
            <person name="Mascher T."/>
            <person name="Medema M.H."/>
            <person name="Devos D.P."/>
            <person name="Kaster A.-K."/>
            <person name="Ovreas L."/>
            <person name="Rohde M."/>
            <person name="Galperin M.Y."/>
            <person name="Jogler C."/>
        </authorList>
    </citation>
    <scope>NUCLEOTIDE SEQUENCE [LARGE SCALE GENOMIC DNA]</scope>
    <source>
        <strain evidence="2 3">Enr13</strain>
    </source>
</reference>
<feature type="chain" id="PRO_5021986644" description="PXPV repeat protein" evidence="1">
    <location>
        <begin position="23"/>
        <end position="105"/>
    </location>
</feature>
<dbReference type="OrthoDB" id="288326at2"/>
<dbReference type="Proteomes" id="UP000319004">
    <property type="component" value="Chromosome"/>
</dbReference>